<feature type="compositionally biased region" description="Low complexity" evidence="1">
    <location>
        <begin position="221"/>
        <end position="252"/>
    </location>
</feature>
<sequence>MGDFQGLSSARGDRGRNRGARERRPGPSAGPAGGTGPRTGHRTALAAGSGPAREGPGEPDSRPAMDADGKSGCPDPGGRWIGATTGVPGDTSDDRRCRDSGRSDGVGAGRTSRLAPGASVDRDPARRGPARQRPERRSSGGRSGRPHPGRRHGRRSAQPRGHHPHPRHGRRSARPCRRHPHAWRVDRPSGRCGGSRRSGARRLGRWSGARRRTPRPGPPGGRATTAGGLAVGVPAATVAPRAGRCRPAAGAPSTAGRRRQHPRLVPVAGTPGERWSAAARQPPGQASRRAAGRRRQRDSRPDAGRPRGRGWHCADRWPGAGHHRSAAGR</sequence>
<feature type="compositionally biased region" description="Basic and acidic residues" evidence="1">
    <location>
        <begin position="55"/>
        <end position="69"/>
    </location>
</feature>
<feature type="compositionally biased region" description="Basic residues" evidence="1">
    <location>
        <begin position="144"/>
        <end position="182"/>
    </location>
</feature>
<dbReference type="Proteomes" id="UP000198253">
    <property type="component" value="Chromosome I"/>
</dbReference>
<evidence type="ECO:0000313" key="3">
    <source>
        <dbReference type="Proteomes" id="UP000198253"/>
    </source>
</evidence>
<dbReference type="InParanoid" id="A0A1C4W3F0"/>
<keyword evidence="3" id="KW-1185">Reference proteome</keyword>
<evidence type="ECO:0000256" key="1">
    <source>
        <dbReference type="SAM" id="MobiDB-lite"/>
    </source>
</evidence>
<feature type="compositionally biased region" description="Basic and acidic residues" evidence="1">
    <location>
        <begin position="11"/>
        <end position="25"/>
    </location>
</feature>
<feature type="compositionally biased region" description="Basic and acidic residues" evidence="1">
    <location>
        <begin position="120"/>
        <end position="138"/>
    </location>
</feature>
<name>A0A1C4W3F0_MICEC</name>
<evidence type="ECO:0000313" key="2">
    <source>
        <dbReference type="EMBL" id="SCE90766.1"/>
    </source>
</evidence>
<dbReference type="EMBL" id="LT607413">
    <property type="protein sequence ID" value="SCE90766.1"/>
    <property type="molecule type" value="Genomic_DNA"/>
</dbReference>
<dbReference type="AlphaFoldDB" id="A0A1C4W3F0"/>
<accession>A0A1C4W3F0</accession>
<feature type="region of interest" description="Disordered" evidence="1">
    <location>
        <begin position="1"/>
        <end position="329"/>
    </location>
</feature>
<feature type="compositionally biased region" description="Basic and acidic residues" evidence="1">
    <location>
        <begin position="92"/>
        <end position="102"/>
    </location>
</feature>
<organism evidence="2 3">
    <name type="scientific">Micromonospora echinospora</name>
    <name type="common">Micromonospora purpurea</name>
    <dbReference type="NCBI Taxonomy" id="1877"/>
    <lineage>
        <taxon>Bacteria</taxon>
        <taxon>Bacillati</taxon>
        <taxon>Actinomycetota</taxon>
        <taxon>Actinomycetes</taxon>
        <taxon>Micromonosporales</taxon>
        <taxon>Micromonosporaceae</taxon>
        <taxon>Micromonospora</taxon>
    </lineage>
</organism>
<reference evidence="3" key="1">
    <citation type="submission" date="2016-06" db="EMBL/GenBank/DDBJ databases">
        <authorList>
            <person name="Varghese N."/>
            <person name="Submissions Spin"/>
        </authorList>
    </citation>
    <scope>NUCLEOTIDE SEQUENCE [LARGE SCALE GENOMIC DNA]</scope>
    <source>
        <strain evidence="3">DSM 43816</strain>
    </source>
</reference>
<protein>
    <submittedName>
        <fullName evidence="2">Uncharacterized protein</fullName>
    </submittedName>
</protein>
<gene>
    <name evidence="2" type="ORF">GA0070618_1829</name>
</gene>
<proteinExistence type="predicted"/>
<feature type="compositionally biased region" description="Basic residues" evidence="1">
    <location>
        <begin position="198"/>
        <end position="214"/>
    </location>
</feature>